<dbReference type="EMBL" id="JAVFWL010000005">
    <property type="protein sequence ID" value="KAK6757119.1"/>
    <property type="molecule type" value="Genomic_DNA"/>
</dbReference>
<evidence type="ECO:0000313" key="3">
    <source>
        <dbReference type="EMBL" id="KAK6757119.1"/>
    </source>
</evidence>
<comment type="caution">
    <text evidence="3">The sequence shown here is derived from an EMBL/GenBank/DDBJ whole genome shotgun (WGS) entry which is preliminary data.</text>
</comment>
<reference evidence="3 4" key="1">
    <citation type="submission" date="2023-08" db="EMBL/GenBank/DDBJ databases">
        <title>A Necator americanus chromosomal reference genome.</title>
        <authorList>
            <person name="Ilik V."/>
            <person name="Petrzelkova K.J."/>
            <person name="Pardy F."/>
            <person name="Fuh T."/>
            <person name="Niatou-Singa F.S."/>
            <person name="Gouil Q."/>
            <person name="Baker L."/>
            <person name="Ritchie M.E."/>
            <person name="Jex A.R."/>
            <person name="Gazzola D."/>
            <person name="Li H."/>
            <person name="Toshio Fujiwara R."/>
            <person name="Zhan B."/>
            <person name="Aroian R.V."/>
            <person name="Pafco B."/>
            <person name="Schwarz E.M."/>
        </authorList>
    </citation>
    <scope>NUCLEOTIDE SEQUENCE [LARGE SCALE GENOMIC DNA]</scope>
    <source>
        <strain evidence="3 4">Aroian</strain>
        <tissue evidence="3">Whole animal</tissue>
    </source>
</reference>
<gene>
    <name evidence="3" type="primary">Necator_chrV.g19920</name>
    <name evidence="3" type="ORF">RB195_015128</name>
</gene>
<evidence type="ECO:0000256" key="2">
    <source>
        <dbReference type="SAM" id="Phobius"/>
    </source>
</evidence>
<dbReference type="Proteomes" id="UP001303046">
    <property type="component" value="Unassembled WGS sequence"/>
</dbReference>
<feature type="transmembrane region" description="Helical" evidence="2">
    <location>
        <begin position="31"/>
        <end position="53"/>
    </location>
</feature>
<protein>
    <submittedName>
        <fullName evidence="3">Uncharacterized protein</fullName>
    </submittedName>
</protein>
<proteinExistence type="predicted"/>
<keyword evidence="2" id="KW-0812">Transmembrane</keyword>
<accession>A0ABR1E355</accession>
<keyword evidence="2" id="KW-0472">Membrane</keyword>
<keyword evidence="4" id="KW-1185">Reference proteome</keyword>
<sequence length="87" mass="9701">MGGPSGFDVFLRLSSRMFSHHSEDLVMQRTALLILLIVFVVCVAGGEFGWGFVRPRWHFAGRRNTGWARLYSDGDSRGNADIESEGP</sequence>
<evidence type="ECO:0000313" key="4">
    <source>
        <dbReference type="Proteomes" id="UP001303046"/>
    </source>
</evidence>
<feature type="region of interest" description="Disordered" evidence="1">
    <location>
        <begin position="68"/>
        <end position="87"/>
    </location>
</feature>
<name>A0ABR1E355_NECAM</name>
<organism evidence="3 4">
    <name type="scientific">Necator americanus</name>
    <name type="common">Human hookworm</name>
    <dbReference type="NCBI Taxonomy" id="51031"/>
    <lineage>
        <taxon>Eukaryota</taxon>
        <taxon>Metazoa</taxon>
        <taxon>Ecdysozoa</taxon>
        <taxon>Nematoda</taxon>
        <taxon>Chromadorea</taxon>
        <taxon>Rhabditida</taxon>
        <taxon>Rhabditina</taxon>
        <taxon>Rhabditomorpha</taxon>
        <taxon>Strongyloidea</taxon>
        <taxon>Ancylostomatidae</taxon>
        <taxon>Bunostominae</taxon>
        <taxon>Necator</taxon>
    </lineage>
</organism>
<evidence type="ECO:0000256" key="1">
    <source>
        <dbReference type="SAM" id="MobiDB-lite"/>
    </source>
</evidence>
<keyword evidence="2" id="KW-1133">Transmembrane helix</keyword>